<dbReference type="Proteomes" id="UP001515480">
    <property type="component" value="Unassembled WGS sequence"/>
</dbReference>
<reference evidence="4 5" key="1">
    <citation type="journal article" date="2024" name="Science">
        <title>Giant polyketide synthase enzymes in the biosynthesis of giant marine polyether toxins.</title>
        <authorList>
            <person name="Fallon T.R."/>
            <person name="Shende V.V."/>
            <person name="Wierzbicki I.H."/>
            <person name="Pendleton A.L."/>
            <person name="Watervoot N.F."/>
            <person name="Auber R.P."/>
            <person name="Gonzalez D.J."/>
            <person name="Wisecaver J.H."/>
            <person name="Moore B.S."/>
        </authorList>
    </citation>
    <scope>NUCLEOTIDE SEQUENCE [LARGE SCALE GENOMIC DNA]</scope>
    <source>
        <strain evidence="4 5">12B1</strain>
    </source>
</reference>
<evidence type="ECO:0000313" key="4">
    <source>
        <dbReference type="EMBL" id="KAL1504551.1"/>
    </source>
</evidence>
<comment type="caution">
    <text evidence="4">The sequence shown here is derived from an EMBL/GenBank/DDBJ whole genome shotgun (WGS) entry which is preliminary data.</text>
</comment>
<name>A0AB34ISY6_PRYPA</name>
<dbReference type="EMBL" id="JBGBPQ010000020">
    <property type="protein sequence ID" value="KAL1504551.1"/>
    <property type="molecule type" value="Genomic_DNA"/>
</dbReference>
<dbReference type="AlphaFoldDB" id="A0AB34ISY6"/>
<sequence>MLLSLTALSALCAYTPHLRDAPRLPPRPATRARTLVCGPSPSKETLMAMLEEGLRSSAKAQQGPINEVLLELERTNPTAAAAQSPLLNGVWSLAYAGAQAPGMLDSPTREIALSLYSSSYSPGLLQQLLRKLPFDASLDEVTITIVSQEAGQPRVSTEAKVSALGASRTIRLKCNLQPLSKLRLREVFIEGEMFGFKSLLPGPLSFSRELCVTYLDDELLVLRDQSGIADVLVRKNIYGTSGEPVGDAPAAS</sequence>
<accession>A0AB34ISY6</accession>
<protein>
    <recommendedName>
        <fullName evidence="3">Plastid lipid-associated protein/fibrillin conserved domain-containing protein</fullName>
    </recommendedName>
</protein>
<dbReference type="PANTHER" id="PTHR31906">
    <property type="entry name" value="PLASTID-LIPID-ASSOCIATED PROTEIN 4, CHLOROPLASTIC-RELATED"/>
    <property type="match status" value="1"/>
</dbReference>
<evidence type="ECO:0000256" key="1">
    <source>
        <dbReference type="ARBA" id="ARBA00004474"/>
    </source>
</evidence>
<organism evidence="4 5">
    <name type="scientific">Prymnesium parvum</name>
    <name type="common">Toxic golden alga</name>
    <dbReference type="NCBI Taxonomy" id="97485"/>
    <lineage>
        <taxon>Eukaryota</taxon>
        <taxon>Haptista</taxon>
        <taxon>Haptophyta</taxon>
        <taxon>Prymnesiophyceae</taxon>
        <taxon>Prymnesiales</taxon>
        <taxon>Prymnesiaceae</taxon>
        <taxon>Prymnesium</taxon>
    </lineage>
</organism>
<comment type="subcellular location">
    <subcellularLocation>
        <location evidence="1">Plastid</location>
    </subcellularLocation>
</comment>
<dbReference type="GO" id="GO:0009536">
    <property type="term" value="C:plastid"/>
    <property type="evidence" value="ECO:0007669"/>
    <property type="project" value="UniProtKB-SubCell"/>
</dbReference>
<dbReference type="InterPro" id="IPR039633">
    <property type="entry name" value="PAP"/>
</dbReference>
<dbReference type="Pfam" id="PF04755">
    <property type="entry name" value="PAP_fibrillin"/>
    <property type="match status" value="1"/>
</dbReference>
<gene>
    <name evidence="4" type="ORF">AB1Y20_010951</name>
</gene>
<evidence type="ECO:0000313" key="5">
    <source>
        <dbReference type="Proteomes" id="UP001515480"/>
    </source>
</evidence>
<feature type="domain" description="Plastid lipid-associated protein/fibrillin conserved" evidence="3">
    <location>
        <begin position="49"/>
        <end position="100"/>
    </location>
</feature>
<keyword evidence="2" id="KW-0934">Plastid</keyword>
<proteinExistence type="predicted"/>
<dbReference type="InterPro" id="IPR006843">
    <property type="entry name" value="PAP/fibrillin_dom"/>
</dbReference>
<evidence type="ECO:0000259" key="3">
    <source>
        <dbReference type="Pfam" id="PF04755"/>
    </source>
</evidence>
<keyword evidence="5" id="KW-1185">Reference proteome</keyword>
<evidence type="ECO:0000256" key="2">
    <source>
        <dbReference type="ARBA" id="ARBA00022640"/>
    </source>
</evidence>